<dbReference type="GO" id="GO:0033863">
    <property type="term" value="F:ribose 1,5-bisphosphate phosphokinase activity"/>
    <property type="evidence" value="ECO:0007669"/>
    <property type="project" value="UniProtKB-UniRule"/>
</dbReference>
<evidence type="ECO:0000256" key="5">
    <source>
        <dbReference type="ARBA" id="ARBA00022840"/>
    </source>
</evidence>
<keyword evidence="9" id="KW-1185">Reference proteome</keyword>
<dbReference type="InterPro" id="IPR012699">
    <property type="entry name" value="PhnN"/>
</dbReference>
<dbReference type="Gene3D" id="3.40.50.300">
    <property type="entry name" value="P-loop containing nucleotide triphosphate hydrolases"/>
    <property type="match status" value="1"/>
</dbReference>
<dbReference type="RefSeq" id="WP_261618391.1">
    <property type="nucleotide sequence ID" value="NZ_JALIDZ010000015.1"/>
</dbReference>
<name>A0AAW5R809_9HYPH</name>
<evidence type="ECO:0000256" key="6">
    <source>
        <dbReference type="HAMAP-Rule" id="MF_00836"/>
    </source>
</evidence>
<dbReference type="Proteomes" id="UP001320898">
    <property type="component" value="Unassembled WGS sequence"/>
</dbReference>
<protein>
    <recommendedName>
        <fullName evidence="6">Ribose 1,5-bisphosphate phosphokinase PhnN</fullName>
        <ecNumber evidence="6">2.7.4.23</ecNumber>
    </recommendedName>
    <alternativeName>
        <fullName evidence="6">Ribose 1,5-bisphosphokinase</fullName>
    </alternativeName>
</protein>
<feature type="binding site" evidence="6">
    <location>
        <begin position="17"/>
        <end position="24"/>
    </location>
    <ligand>
        <name>ATP</name>
        <dbReference type="ChEBI" id="CHEBI:30616"/>
    </ligand>
</feature>
<dbReference type="EC" id="2.7.4.23" evidence="6"/>
<organism evidence="8 9">
    <name type="scientific">Microbaculum marinisediminis</name>
    <dbReference type="NCBI Taxonomy" id="2931392"/>
    <lineage>
        <taxon>Bacteria</taxon>
        <taxon>Pseudomonadati</taxon>
        <taxon>Pseudomonadota</taxon>
        <taxon>Alphaproteobacteria</taxon>
        <taxon>Hyphomicrobiales</taxon>
        <taxon>Tepidamorphaceae</taxon>
        <taxon>Microbaculum</taxon>
    </lineage>
</organism>
<dbReference type="NCBIfam" id="TIGR02322">
    <property type="entry name" value="phosphon_PhnN"/>
    <property type="match status" value="1"/>
</dbReference>
<evidence type="ECO:0000256" key="3">
    <source>
        <dbReference type="ARBA" id="ARBA00022679"/>
    </source>
</evidence>
<evidence type="ECO:0000313" key="9">
    <source>
        <dbReference type="Proteomes" id="UP001320898"/>
    </source>
</evidence>
<dbReference type="SUPFAM" id="SSF52540">
    <property type="entry name" value="P-loop containing nucleoside triphosphate hydrolases"/>
    <property type="match status" value="1"/>
</dbReference>
<evidence type="ECO:0000313" key="8">
    <source>
        <dbReference type="EMBL" id="MCT8974803.1"/>
    </source>
</evidence>
<dbReference type="GO" id="GO:0019634">
    <property type="term" value="P:organic phosphonate metabolic process"/>
    <property type="evidence" value="ECO:0007669"/>
    <property type="project" value="UniProtKB-UniRule"/>
</dbReference>
<dbReference type="InterPro" id="IPR008145">
    <property type="entry name" value="GK/Ca_channel_bsu"/>
</dbReference>
<keyword evidence="3 6" id="KW-0808">Transferase</keyword>
<accession>A0AAW5R809</accession>
<comment type="pathway">
    <text evidence="2 6">Metabolic intermediate biosynthesis; 5-phospho-alpha-D-ribose 1-diphosphate biosynthesis; 5-phospho-alpha-D-ribose 1-diphosphate from D-ribose 5-phosphate (route II): step 3/3.</text>
</comment>
<proteinExistence type="inferred from homology"/>
<sequence>MSGSQRIGPGTFVPVVGPSGAGKDTLIRLVADAFADHSGVRFARRLVTRPADSATEDHDSLSEAAFARMVGADDVALHWRAHGLGYAIPLIVDDWIAAGAVVIANLSRKAIPTVADRYSTVTVVNVTASPDILRARLEGRGRETGADIEERLTPVPITIPDGVELVEIVNDREPEAAARLLQGVVERHIREAVRQPAE</sequence>
<gene>
    <name evidence="6 8" type="primary">phnN</name>
    <name evidence="8" type="ORF">MUB46_23345</name>
</gene>
<dbReference type="InterPro" id="IPR027417">
    <property type="entry name" value="P-loop_NTPase"/>
</dbReference>
<dbReference type="AlphaFoldDB" id="A0AAW5R809"/>
<evidence type="ECO:0000256" key="1">
    <source>
        <dbReference type="ARBA" id="ARBA00000373"/>
    </source>
</evidence>
<comment type="similarity">
    <text evidence="6">Belongs to the ribose 1,5-bisphosphokinase family.</text>
</comment>
<comment type="function">
    <text evidence="6">Catalyzes the phosphorylation of ribose 1,5-bisphosphate to 5-phospho-D-ribosyl alpha-1-diphosphate (PRPP).</text>
</comment>
<comment type="caution">
    <text evidence="8">The sequence shown here is derived from an EMBL/GenBank/DDBJ whole genome shotgun (WGS) entry which is preliminary data.</text>
</comment>
<reference evidence="8 9" key="1">
    <citation type="submission" date="2022-04" db="EMBL/GenBank/DDBJ databases">
        <authorList>
            <person name="Ye Y.-Q."/>
            <person name="Du Z.-J."/>
        </authorList>
    </citation>
    <scope>NUCLEOTIDE SEQUENCE [LARGE SCALE GENOMIC DNA]</scope>
    <source>
        <strain evidence="8 9">A6E488</strain>
    </source>
</reference>
<comment type="catalytic activity">
    <reaction evidence="1 6">
        <text>alpha-D-ribose 1,5-bisphosphate + ATP = 5-phospho-alpha-D-ribose 1-diphosphate + ADP</text>
        <dbReference type="Rhea" id="RHEA:20109"/>
        <dbReference type="ChEBI" id="CHEBI:30616"/>
        <dbReference type="ChEBI" id="CHEBI:58017"/>
        <dbReference type="ChEBI" id="CHEBI:68688"/>
        <dbReference type="ChEBI" id="CHEBI:456216"/>
        <dbReference type="EC" id="2.7.4.23"/>
    </reaction>
</comment>
<dbReference type="HAMAP" id="MF_00836">
    <property type="entry name" value="PhnN"/>
    <property type="match status" value="1"/>
</dbReference>
<evidence type="ECO:0000256" key="2">
    <source>
        <dbReference type="ARBA" id="ARBA00005069"/>
    </source>
</evidence>
<keyword evidence="4 6" id="KW-0547">Nucleotide-binding</keyword>
<dbReference type="GO" id="GO:0005524">
    <property type="term" value="F:ATP binding"/>
    <property type="evidence" value="ECO:0007669"/>
    <property type="project" value="UniProtKB-KW"/>
</dbReference>
<dbReference type="GO" id="GO:0006015">
    <property type="term" value="P:5-phosphoribose 1-diphosphate biosynthetic process"/>
    <property type="evidence" value="ECO:0007669"/>
    <property type="project" value="UniProtKB-UniRule"/>
</dbReference>
<dbReference type="SMART" id="SM00072">
    <property type="entry name" value="GuKc"/>
    <property type="match status" value="1"/>
</dbReference>
<keyword evidence="5 6" id="KW-0067">ATP-binding</keyword>
<evidence type="ECO:0000256" key="4">
    <source>
        <dbReference type="ARBA" id="ARBA00022741"/>
    </source>
</evidence>
<dbReference type="EMBL" id="JALIDZ010000015">
    <property type="protein sequence ID" value="MCT8974803.1"/>
    <property type="molecule type" value="Genomic_DNA"/>
</dbReference>
<feature type="domain" description="Guanylate kinase/L-type calcium channel beta subunit" evidence="7">
    <location>
        <begin position="9"/>
        <end position="188"/>
    </location>
</feature>
<evidence type="ECO:0000259" key="7">
    <source>
        <dbReference type="SMART" id="SM00072"/>
    </source>
</evidence>